<dbReference type="STRING" id="1619308.B5808_12240"/>
<dbReference type="KEGG" id="cphy:B5808_12240"/>
<reference evidence="2 3" key="1">
    <citation type="submission" date="2017-04" db="EMBL/GenBank/DDBJ databases">
        <authorList>
            <person name="Afonso C.L."/>
            <person name="Miller P.J."/>
            <person name="Scott M.A."/>
            <person name="Spackman E."/>
            <person name="Goraichik I."/>
            <person name="Dimitrov K.M."/>
            <person name="Suarez D.L."/>
            <person name="Swayne D.E."/>
        </authorList>
    </citation>
    <scope>NUCLEOTIDE SEQUENCE [LARGE SCALE GENOMIC DNA]</scope>
    <source>
        <strain evidence="3">XA(T)</strain>
    </source>
</reference>
<evidence type="ECO:0000313" key="3">
    <source>
        <dbReference type="Proteomes" id="UP000192775"/>
    </source>
</evidence>
<protein>
    <submittedName>
        <fullName evidence="2">Uncharacterized protein</fullName>
    </submittedName>
</protein>
<dbReference type="AlphaFoldDB" id="A0A1X9LLA7"/>
<evidence type="ECO:0000313" key="2">
    <source>
        <dbReference type="EMBL" id="ARJ05907.1"/>
    </source>
</evidence>
<feature type="compositionally biased region" description="Acidic residues" evidence="1">
    <location>
        <begin position="100"/>
        <end position="109"/>
    </location>
</feature>
<dbReference type="EMBL" id="CP020715">
    <property type="protein sequence ID" value="ARJ05907.1"/>
    <property type="molecule type" value="Genomic_DNA"/>
</dbReference>
<accession>A0A1X9LLA7</accession>
<sequence length="109" mass="11523">MTTTDDVAAVLVELTAALANRGKAESVDIPIMLDDGGGRSDAELVIGVGNDVLSVAEDWDGPQPDFSEAADRLQRMLDDLKPKAVAYTIPDGADSSDPYGDFDDPSERP</sequence>
<organism evidence="2 3">
    <name type="scientific">Cnuibacter physcomitrellae</name>
    <dbReference type="NCBI Taxonomy" id="1619308"/>
    <lineage>
        <taxon>Bacteria</taxon>
        <taxon>Bacillati</taxon>
        <taxon>Actinomycetota</taxon>
        <taxon>Actinomycetes</taxon>
        <taxon>Micrococcales</taxon>
        <taxon>Microbacteriaceae</taxon>
        <taxon>Cnuibacter</taxon>
    </lineage>
</organism>
<proteinExistence type="predicted"/>
<evidence type="ECO:0000256" key="1">
    <source>
        <dbReference type="SAM" id="MobiDB-lite"/>
    </source>
</evidence>
<keyword evidence="3" id="KW-1185">Reference proteome</keyword>
<name>A0A1X9LLA7_9MICO</name>
<gene>
    <name evidence="2" type="ORF">B5808_12240</name>
</gene>
<dbReference type="Proteomes" id="UP000192775">
    <property type="component" value="Chromosome"/>
</dbReference>
<feature type="region of interest" description="Disordered" evidence="1">
    <location>
        <begin position="87"/>
        <end position="109"/>
    </location>
</feature>